<accession>A0A1M3L237</accession>
<dbReference type="Pfam" id="PF03065">
    <property type="entry name" value="Glyco_hydro_57"/>
    <property type="match status" value="1"/>
</dbReference>
<evidence type="ECO:0000256" key="2">
    <source>
        <dbReference type="ARBA" id="ARBA00023277"/>
    </source>
</evidence>
<sequence length="659" mass="75766">MKPLRIAILWHFHQPDYRIDGSMFLPWVRLHAVKDYVDLPMIMASFPENRAMTFNLVPAMLEQVRAYLGGVEDEVQHLTRRPADALTHAEQERIARLFVICQDRTMIRPLPRFSELYDRIVRGEWPAFSAQEWRDLQVLYNLTWVGPMHRRTMPIVRALIEQGRNFTEEQKLTLLDIHLRIMASMEAFLATEQAKGTWELSVTPFHHPILPLLCDTDDARPGLPTAPLPVPAFTAPDDADEHVRRAKEYWQATWAHPTHGMWPAEGSVSMQALTIMARHGVRWAASDEEVLRATLGHRWTPTSTWFPWTVRTAEGDIAMLFRDHALSDAIGFEYATWDAATAADDFVRRLDERRRVLVREHGEDVLDHAVIPIILDGENCWEFYPENGEPFLRALMTRLTDRQHFTMTTCGEATAAEHRIMPVLDMIVPGSWINGNFDVWIGNPVKNLAWSLLRDVRHAMETTAGTRSEAAQRDLREQLLAMEASDWFWWYDDRHQAPNKGDFDMIFRRHLDAMFHACGVAPPIDLFQPLQASASMADPSAPRRTPVQFGSAAMHIVDAISRSIGVETQDNWQRITLELERHPGNEEELIITLTDTEGTERAAAIFSERTLWKSPLHDEGFEWRSPTSLAIYVHTSHAWKIDIEEEPQDGRIRTATVRI</sequence>
<dbReference type="Proteomes" id="UP000184233">
    <property type="component" value="Unassembled WGS sequence"/>
</dbReference>
<evidence type="ECO:0000256" key="3">
    <source>
        <dbReference type="RuleBase" id="RU361196"/>
    </source>
</evidence>
<dbReference type="InterPro" id="IPR011330">
    <property type="entry name" value="Glyco_hydro/deAcase_b/a-brl"/>
</dbReference>
<comment type="caution">
    <text evidence="5">The sequence shown here is derived from an EMBL/GenBank/DDBJ whole genome shotgun (WGS) entry which is preliminary data.</text>
</comment>
<organism evidence="5 6">
    <name type="scientific">Candidatus Kapaibacterium thiocyanatum</name>
    <dbReference type="NCBI Taxonomy" id="1895771"/>
    <lineage>
        <taxon>Bacteria</taxon>
        <taxon>Pseudomonadati</taxon>
        <taxon>Candidatus Kapaibacteriota</taxon>
        <taxon>Candidatus Kapaibacteriia</taxon>
        <taxon>Candidatus Kapaibacteriales</taxon>
        <taxon>Candidatus Kapaibacteriaceae</taxon>
        <taxon>Candidatus Kapaibacterium</taxon>
    </lineage>
</organism>
<dbReference type="InterPro" id="IPR027291">
    <property type="entry name" value="Glyco_hydro_38_N_sf"/>
</dbReference>
<dbReference type="CDD" id="cd10796">
    <property type="entry name" value="GH57N_APU"/>
    <property type="match status" value="1"/>
</dbReference>
<feature type="domain" description="Glycoside hydrolase family 57 N-terminal" evidence="4">
    <location>
        <begin position="7"/>
        <end position="415"/>
    </location>
</feature>
<dbReference type="Gene3D" id="3.20.110.10">
    <property type="entry name" value="Glycoside hydrolase 38, N terminal domain"/>
    <property type="match status" value="1"/>
</dbReference>
<comment type="similarity">
    <text evidence="1 3">Belongs to the glycosyl hydrolase 57 family.</text>
</comment>
<keyword evidence="2 3" id="KW-0119">Carbohydrate metabolism</keyword>
<dbReference type="GO" id="GO:0005975">
    <property type="term" value="P:carbohydrate metabolic process"/>
    <property type="evidence" value="ECO:0007669"/>
    <property type="project" value="InterPro"/>
</dbReference>
<dbReference type="PANTHER" id="PTHR36306">
    <property type="entry name" value="ALPHA-AMYLASE-RELATED-RELATED"/>
    <property type="match status" value="1"/>
</dbReference>
<evidence type="ECO:0000259" key="4">
    <source>
        <dbReference type="Pfam" id="PF03065"/>
    </source>
</evidence>
<dbReference type="InterPro" id="IPR052046">
    <property type="entry name" value="GH57_Enzymes"/>
</dbReference>
<proteinExistence type="inferred from homology"/>
<protein>
    <recommendedName>
        <fullName evidence="4">Glycoside hydrolase family 57 N-terminal domain-containing protein</fullName>
    </recommendedName>
</protein>
<evidence type="ECO:0000313" key="6">
    <source>
        <dbReference type="Proteomes" id="UP000184233"/>
    </source>
</evidence>
<dbReference type="GO" id="GO:0003824">
    <property type="term" value="F:catalytic activity"/>
    <property type="evidence" value="ECO:0007669"/>
    <property type="project" value="InterPro"/>
</dbReference>
<dbReference type="EMBL" id="MKVH01000013">
    <property type="protein sequence ID" value="OJX59280.1"/>
    <property type="molecule type" value="Genomic_DNA"/>
</dbReference>
<dbReference type="AlphaFoldDB" id="A0A1M3L237"/>
<dbReference type="PANTHER" id="PTHR36306:SF1">
    <property type="entry name" value="ALPHA-AMYLASE-RELATED"/>
    <property type="match status" value="1"/>
</dbReference>
<dbReference type="SUPFAM" id="SSF88713">
    <property type="entry name" value="Glycoside hydrolase/deacetylase"/>
    <property type="match status" value="1"/>
</dbReference>
<evidence type="ECO:0000256" key="1">
    <source>
        <dbReference type="ARBA" id="ARBA00006821"/>
    </source>
</evidence>
<gene>
    <name evidence="5" type="ORF">BGO89_02350</name>
</gene>
<reference evidence="5 6" key="1">
    <citation type="submission" date="2016-09" db="EMBL/GenBank/DDBJ databases">
        <title>Genome-resolved meta-omics ties microbial dynamics to process performance in biotechnology for thiocyanate degradation.</title>
        <authorList>
            <person name="Kantor R.S."/>
            <person name="Huddy R.J."/>
            <person name="Iyer R."/>
            <person name="Thomas B.C."/>
            <person name="Brown C.T."/>
            <person name="Anantharaman K."/>
            <person name="Tringe S."/>
            <person name="Hettich R.L."/>
            <person name="Harrison S.T."/>
            <person name="Banfield J.F."/>
        </authorList>
    </citation>
    <scope>NUCLEOTIDE SEQUENCE [LARGE SCALE GENOMIC DNA]</scope>
    <source>
        <strain evidence="5">59-99</strain>
    </source>
</reference>
<dbReference type="InterPro" id="IPR004300">
    <property type="entry name" value="Glyco_hydro_57_N"/>
</dbReference>
<dbReference type="STRING" id="1895771.BGO89_02350"/>
<evidence type="ECO:0000313" key="5">
    <source>
        <dbReference type="EMBL" id="OJX59280.1"/>
    </source>
</evidence>
<name>A0A1M3L237_9BACT</name>